<dbReference type="SUPFAM" id="SSF50370">
    <property type="entry name" value="Ricin B-like lectins"/>
    <property type="match status" value="1"/>
</dbReference>
<dbReference type="AlphaFoldDB" id="A0A918GJG0"/>
<dbReference type="Pfam" id="PF00652">
    <property type="entry name" value="Ricin_B_lectin"/>
    <property type="match status" value="1"/>
</dbReference>
<protein>
    <recommendedName>
        <fullName evidence="2">Ricin B lectin domain-containing protein</fullName>
    </recommendedName>
</protein>
<feature type="compositionally biased region" description="Low complexity" evidence="1">
    <location>
        <begin position="146"/>
        <end position="161"/>
    </location>
</feature>
<dbReference type="InterPro" id="IPR000772">
    <property type="entry name" value="Ricin_B_lectin"/>
</dbReference>
<reference evidence="3" key="2">
    <citation type="submission" date="2020-09" db="EMBL/GenBank/DDBJ databases">
        <authorList>
            <person name="Sun Q."/>
            <person name="Ohkuma M."/>
        </authorList>
    </citation>
    <scope>NUCLEOTIDE SEQUENCE</scope>
    <source>
        <strain evidence="3">JCM 4234</strain>
    </source>
</reference>
<gene>
    <name evidence="3" type="ORF">GCM10010238_32300</name>
</gene>
<dbReference type="Gene3D" id="2.80.10.50">
    <property type="match status" value="2"/>
</dbReference>
<keyword evidence="4" id="KW-1185">Reference proteome</keyword>
<comment type="caution">
    <text evidence="3">The sequence shown here is derived from an EMBL/GenBank/DDBJ whole genome shotgun (WGS) entry which is preliminary data.</text>
</comment>
<evidence type="ECO:0000313" key="3">
    <source>
        <dbReference type="EMBL" id="GGS40270.1"/>
    </source>
</evidence>
<reference evidence="3" key="1">
    <citation type="journal article" date="2014" name="Int. J. Syst. Evol. Microbiol.">
        <title>Complete genome sequence of Corynebacterium casei LMG S-19264T (=DSM 44701T), isolated from a smear-ripened cheese.</title>
        <authorList>
            <consortium name="US DOE Joint Genome Institute (JGI-PGF)"/>
            <person name="Walter F."/>
            <person name="Albersmeier A."/>
            <person name="Kalinowski J."/>
            <person name="Ruckert C."/>
        </authorList>
    </citation>
    <scope>NUCLEOTIDE SEQUENCE</scope>
    <source>
        <strain evidence="3">JCM 4234</strain>
    </source>
</reference>
<evidence type="ECO:0000259" key="2">
    <source>
        <dbReference type="SMART" id="SM00458"/>
    </source>
</evidence>
<feature type="region of interest" description="Disordered" evidence="1">
    <location>
        <begin position="76"/>
        <end position="198"/>
    </location>
</feature>
<organism evidence="3 4">
    <name type="scientific">Streptomyces griseoviridis</name>
    <dbReference type="NCBI Taxonomy" id="45398"/>
    <lineage>
        <taxon>Bacteria</taxon>
        <taxon>Bacillati</taxon>
        <taxon>Actinomycetota</taxon>
        <taxon>Actinomycetes</taxon>
        <taxon>Kitasatosporales</taxon>
        <taxon>Streptomycetaceae</taxon>
        <taxon>Streptomyces</taxon>
    </lineage>
</organism>
<accession>A0A918GJG0</accession>
<dbReference type="InterPro" id="IPR035992">
    <property type="entry name" value="Ricin_B-like_lectins"/>
</dbReference>
<feature type="domain" description="Ricin B lectin" evidence="2">
    <location>
        <begin position="200"/>
        <end position="324"/>
    </location>
</feature>
<proteinExistence type="predicted"/>
<sequence>MTDPLHGSTDTMSAPHQRPKEATAPAGPAAQSFADTFRRRPARAPHGLLPGRRVWVTLGWTAAVSATVTLSAALTASGVLDRDEEVTTASAGDSLPAGDTAVPAGSSSAPSPTPSPTPSKEKDEKEEKEKEKEKAADTGGEKGEEGAAVVRPAAPVTVTARPDTDDDGKKSADSAESGSGDSEKSTDTTSTAKRTQDFSRPVGRISGLYDPFIGRCIQLVGSSLQLYGCDGGGDQDWQFASDGTLRKGGRCLSLAGRSTQDGTPVVMASCDSTDVTQWRYSGGNDIVNVAADKCLDVANAATADGTPLQIAWCSGNSAQKWTAP</sequence>
<feature type="region of interest" description="Disordered" evidence="1">
    <location>
        <begin position="1"/>
        <end position="50"/>
    </location>
</feature>
<dbReference type="EMBL" id="BMSL01000007">
    <property type="protein sequence ID" value="GGS40270.1"/>
    <property type="molecule type" value="Genomic_DNA"/>
</dbReference>
<evidence type="ECO:0000256" key="1">
    <source>
        <dbReference type="SAM" id="MobiDB-lite"/>
    </source>
</evidence>
<dbReference type="PROSITE" id="PS50231">
    <property type="entry name" value="RICIN_B_LECTIN"/>
    <property type="match status" value="1"/>
</dbReference>
<dbReference type="Proteomes" id="UP000653493">
    <property type="component" value="Unassembled WGS sequence"/>
</dbReference>
<feature type="compositionally biased region" description="Basic and acidic residues" evidence="1">
    <location>
        <begin position="119"/>
        <end position="145"/>
    </location>
</feature>
<name>A0A918GJG0_STRGD</name>
<evidence type="ECO:0000313" key="4">
    <source>
        <dbReference type="Proteomes" id="UP000653493"/>
    </source>
</evidence>
<feature type="compositionally biased region" description="Low complexity" evidence="1">
    <location>
        <begin position="100"/>
        <end position="110"/>
    </location>
</feature>
<dbReference type="SMART" id="SM00458">
    <property type="entry name" value="RICIN"/>
    <property type="match status" value="1"/>
</dbReference>